<dbReference type="GO" id="GO:0005576">
    <property type="term" value="C:extracellular region"/>
    <property type="evidence" value="ECO:0007669"/>
    <property type="project" value="InterPro"/>
</dbReference>
<dbReference type="GO" id="GO:0004620">
    <property type="term" value="F:phospholipase activity"/>
    <property type="evidence" value="ECO:0000318"/>
    <property type="project" value="GO_Central"/>
</dbReference>
<dbReference type="FunFam" id="3.60.10.10:FF:000160">
    <property type="entry name" value="Uncharacterized protein"/>
    <property type="match status" value="1"/>
</dbReference>
<evidence type="ECO:0000256" key="5">
    <source>
        <dbReference type="ARBA" id="ARBA00049371"/>
    </source>
</evidence>
<name>A0A7M7GRC6_STRPU</name>
<dbReference type="EC" id="3.1.4.12" evidence="2"/>
<reference evidence="8" key="2">
    <citation type="submission" date="2021-01" db="UniProtKB">
        <authorList>
            <consortium name="EnsemblMetazoa"/>
        </authorList>
    </citation>
    <scope>IDENTIFICATION</scope>
</reference>
<feature type="chain" id="PRO_5029707049" description="sphingomyelin phosphodiesterase" evidence="6">
    <location>
        <begin position="17"/>
        <end position="447"/>
    </location>
</feature>
<dbReference type="PANTHER" id="PTHR16320:SF23">
    <property type="entry name" value="SPHINGOMYELINASE C 1"/>
    <property type="match status" value="1"/>
</dbReference>
<sequence length="447" mass="49673">MHLLSFYFVATVSVLAAQVKGSCYVEEGTPTVWLGDEQDINACQANETSCALFGLDFICEDPNGGDFEPCTEGTKVLCASPLPIPLAAPTPVSTFRVIAYNVWELRYLYYQNGQRERTCRIPREVIRLHPDVDVIVFNEAFMGGCFSEFNSSIGASILTFRDILTQYGFIYYTDTVGDPPQLPKLENGGVFIASRWPIIKQDNSIYRFSVPATADAISGKGAVYAMVEKTVGGNSMTYHILGTHLQATSRDSADTIRLNQALEMRNFMLKQNISDDEPVIYAGDLNAKNGTQHGDDVIQVLGATIPDFIGERIYTYDGPENDLLISNSTSWIDYVVFSQTHLQPQIATLEVVRPRSQQPFDVCMLSLAVVPTYADSVRCFANRTVTDLADHYAVLGVFEFGSMTSSPPLMTSRPEDMTTTNSGSNLLRSNKYLSMIFLMWYVFAFIQ</sequence>
<feature type="signal peptide" evidence="6">
    <location>
        <begin position="1"/>
        <end position="16"/>
    </location>
</feature>
<comment type="similarity">
    <text evidence="1">Belongs to the neutral sphingomyelinase family.</text>
</comment>
<organism evidence="8 9">
    <name type="scientific">Strongylocentrotus purpuratus</name>
    <name type="common">Purple sea urchin</name>
    <dbReference type="NCBI Taxonomy" id="7668"/>
    <lineage>
        <taxon>Eukaryota</taxon>
        <taxon>Metazoa</taxon>
        <taxon>Echinodermata</taxon>
        <taxon>Eleutherozoa</taxon>
        <taxon>Echinozoa</taxon>
        <taxon>Echinoidea</taxon>
        <taxon>Euechinoidea</taxon>
        <taxon>Echinacea</taxon>
        <taxon>Camarodonta</taxon>
        <taxon>Echinidea</taxon>
        <taxon>Strongylocentrotidae</taxon>
        <taxon>Strongylocentrotus</taxon>
    </lineage>
</organism>
<dbReference type="InterPro" id="IPR038772">
    <property type="entry name" value="Sph/SMPD2-like"/>
</dbReference>
<reference evidence="9" key="1">
    <citation type="submission" date="2015-02" db="EMBL/GenBank/DDBJ databases">
        <title>Genome sequencing for Strongylocentrotus purpuratus.</title>
        <authorList>
            <person name="Murali S."/>
            <person name="Liu Y."/>
            <person name="Vee V."/>
            <person name="English A."/>
            <person name="Wang M."/>
            <person name="Skinner E."/>
            <person name="Han Y."/>
            <person name="Muzny D.M."/>
            <person name="Worley K.C."/>
            <person name="Gibbs R.A."/>
        </authorList>
    </citation>
    <scope>NUCLEOTIDE SEQUENCE</scope>
</reference>
<dbReference type="SUPFAM" id="SSF56219">
    <property type="entry name" value="DNase I-like"/>
    <property type="match status" value="1"/>
</dbReference>
<evidence type="ECO:0000256" key="4">
    <source>
        <dbReference type="ARBA" id="ARBA00022801"/>
    </source>
</evidence>
<dbReference type="GeneID" id="100888731"/>
<evidence type="ECO:0000256" key="2">
    <source>
        <dbReference type="ARBA" id="ARBA00012369"/>
    </source>
</evidence>
<proteinExistence type="inferred from homology"/>
<dbReference type="CDD" id="cd09078">
    <property type="entry name" value="nSMase"/>
    <property type="match status" value="1"/>
</dbReference>
<dbReference type="InParanoid" id="A0A7M7GRC6"/>
<accession>A0A7M7GRC6</accession>
<evidence type="ECO:0000256" key="6">
    <source>
        <dbReference type="SAM" id="SignalP"/>
    </source>
</evidence>
<dbReference type="Pfam" id="PF03372">
    <property type="entry name" value="Exo_endo_phos"/>
    <property type="match status" value="1"/>
</dbReference>
<evidence type="ECO:0000313" key="8">
    <source>
        <dbReference type="EnsemblMetazoa" id="XP_003730466"/>
    </source>
</evidence>
<evidence type="ECO:0000256" key="1">
    <source>
        <dbReference type="ARBA" id="ARBA00006335"/>
    </source>
</evidence>
<dbReference type="EnsemblMetazoa" id="XM_003730418">
    <property type="protein sequence ID" value="XP_003730466"/>
    <property type="gene ID" value="LOC100888731"/>
</dbReference>
<evidence type="ECO:0000259" key="7">
    <source>
        <dbReference type="Pfam" id="PF03372"/>
    </source>
</evidence>
<keyword evidence="9" id="KW-1185">Reference proteome</keyword>
<evidence type="ECO:0000256" key="3">
    <source>
        <dbReference type="ARBA" id="ARBA00022729"/>
    </source>
</evidence>
<dbReference type="AlphaFoldDB" id="A0A7M7GRC6"/>
<comment type="catalytic activity">
    <reaction evidence="5">
        <text>N-(hexadecanoyl)-sphing-4-enine-1-phosphocholine + H2O = N-hexadecanoylsphing-4-enine + phosphocholine + H(+)</text>
        <dbReference type="Rhea" id="RHEA:45644"/>
        <dbReference type="ChEBI" id="CHEBI:15377"/>
        <dbReference type="ChEBI" id="CHEBI:15378"/>
        <dbReference type="ChEBI" id="CHEBI:72959"/>
        <dbReference type="ChEBI" id="CHEBI:78646"/>
        <dbReference type="ChEBI" id="CHEBI:295975"/>
    </reaction>
    <physiologicalReaction direction="left-to-right" evidence="5">
        <dbReference type="Rhea" id="RHEA:45645"/>
    </physiologicalReaction>
</comment>
<dbReference type="OrthoDB" id="40902at2759"/>
<protein>
    <recommendedName>
        <fullName evidence="2">sphingomyelin phosphodiesterase</fullName>
        <ecNumber evidence="2">3.1.4.12</ecNumber>
    </recommendedName>
</protein>
<dbReference type="PANTHER" id="PTHR16320">
    <property type="entry name" value="SPHINGOMYELINASE FAMILY MEMBER"/>
    <property type="match status" value="1"/>
</dbReference>
<dbReference type="Proteomes" id="UP000007110">
    <property type="component" value="Unassembled WGS sequence"/>
</dbReference>
<dbReference type="Gene3D" id="3.60.10.10">
    <property type="entry name" value="Endonuclease/exonuclease/phosphatase"/>
    <property type="match status" value="1"/>
</dbReference>
<dbReference type="GO" id="GO:0004767">
    <property type="term" value="F:sphingomyelin phosphodiesterase activity"/>
    <property type="evidence" value="ECO:0007669"/>
    <property type="project" value="UniProtKB-EC"/>
</dbReference>
<dbReference type="OMA" id="AYNVWEL"/>
<dbReference type="KEGG" id="spu:100888731"/>
<dbReference type="InterPro" id="IPR036691">
    <property type="entry name" value="Endo/exonu/phosph_ase_sf"/>
</dbReference>
<keyword evidence="3 6" id="KW-0732">Signal</keyword>
<evidence type="ECO:0000313" key="9">
    <source>
        <dbReference type="Proteomes" id="UP000007110"/>
    </source>
</evidence>
<keyword evidence="4" id="KW-0378">Hydrolase</keyword>
<dbReference type="InterPro" id="IPR005135">
    <property type="entry name" value="Endo/exonuclease/phosphatase"/>
</dbReference>
<feature type="domain" description="Endonuclease/exonuclease/phosphatase" evidence="7">
    <location>
        <begin position="100"/>
        <end position="344"/>
    </location>
</feature>
<dbReference type="RefSeq" id="XP_003730466.1">
    <property type="nucleotide sequence ID" value="XM_003730418.3"/>
</dbReference>
<dbReference type="InterPro" id="IPR017766">
    <property type="entry name" value="Sphingomyelinase/PLipase_C"/>
</dbReference>